<dbReference type="EMBL" id="PDCK01000043">
    <property type="protein sequence ID" value="PRQ31300.1"/>
    <property type="molecule type" value="Genomic_DNA"/>
</dbReference>
<dbReference type="Proteomes" id="UP000238479">
    <property type="component" value="Chromosome 5"/>
</dbReference>
<gene>
    <name evidence="1" type="ORF">RchiOBHm_Chr5g0033961</name>
</gene>
<protein>
    <submittedName>
        <fullName evidence="1">Uncharacterized protein</fullName>
    </submittedName>
</protein>
<reference evidence="1 2" key="1">
    <citation type="journal article" date="2018" name="Nat. Genet.">
        <title>The Rosa genome provides new insights in the design of modern roses.</title>
        <authorList>
            <person name="Bendahmane M."/>
        </authorList>
    </citation>
    <scope>NUCLEOTIDE SEQUENCE [LARGE SCALE GENOMIC DNA]</scope>
    <source>
        <strain evidence="2">cv. Old Blush</strain>
    </source>
</reference>
<sequence length="123" mass="14575">MVTGNQIPWYIHPLTQCSLVKGLVTKYHHLQHLVSLMESTHVQQYHQINDHPLWQHHFLHHTIHNRSHHSHFHVQIEGSVAIDHLPLYFAQNYHTCLPLLQLHNSLLHSIHVPLRKKIETLTF</sequence>
<accession>A0A2P6QAV0</accession>
<keyword evidence="2" id="KW-1185">Reference proteome</keyword>
<dbReference type="Gramene" id="PRQ31300">
    <property type="protein sequence ID" value="PRQ31300"/>
    <property type="gene ID" value="RchiOBHm_Chr5g0033961"/>
</dbReference>
<dbReference type="AlphaFoldDB" id="A0A2P6QAV0"/>
<name>A0A2P6QAV0_ROSCH</name>
<organism evidence="1 2">
    <name type="scientific">Rosa chinensis</name>
    <name type="common">China rose</name>
    <dbReference type="NCBI Taxonomy" id="74649"/>
    <lineage>
        <taxon>Eukaryota</taxon>
        <taxon>Viridiplantae</taxon>
        <taxon>Streptophyta</taxon>
        <taxon>Embryophyta</taxon>
        <taxon>Tracheophyta</taxon>
        <taxon>Spermatophyta</taxon>
        <taxon>Magnoliopsida</taxon>
        <taxon>eudicotyledons</taxon>
        <taxon>Gunneridae</taxon>
        <taxon>Pentapetalae</taxon>
        <taxon>rosids</taxon>
        <taxon>fabids</taxon>
        <taxon>Rosales</taxon>
        <taxon>Rosaceae</taxon>
        <taxon>Rosoideae</taxon>
        <taxon>Rosoideae incertae sedis</taxon>
        <taxon>Rosa</taxon>
    </lineage>
</organism>
<proteinExistence type="predicted"/>
<evidence type="ECO:0000313" key="2">
    <source>
        <dbReference type="Proteomes" id="UP000238479"/>
    </source>
</evidence>
<evidence type="ECO:0000313" key="1">
    <source>
        <dbReference type="EMBL" id="PRQ31300.1"/>
    </source>
</evidence>
<comment type="caution">
    <text evidence="1">The sequence shown here is derived from an EMBL/GenBank/DDBJ whole genome shotgun (WGS) entry which is preliminary data.</text>
</comment>